<evidence type="ECO:0000313" key="3">
    <source>
        <dbReference type="Proteomes" id="UP001352852"/>
    </source>
</evidence>
<organism evidence="2 3">
    <name type="scientific">Characodon lateralis</name>
    <dbReference type="NCBI Taxonomy" id="208331"/>
    <lineage>
        <taxon>Eukaryota</taxon>
        <taxon>Metazoa</taxon>
        <taxon>Chordata</taxon>
        <taxon>Craniata</taxon>
        <taxon>Vertebrata</taxon>
        <taxon>Euteleostomi</taxon>
        <taxon>Actinopterygii</taxon>
        <taxon>Neopterygii</taxon>
        <taxon>Teleostei</taxon>
        <taxon>Neoteleostei</taxon>
        <taxon>Acanthomorphata</taxon>
        <taxon>Ovalentaria</taxon>
        <taxon>Atherinomorphae</taxon>
        <taxon>Cyprinodontiformes</taxon>
        <taxon>Goodeidae</taxon>
        <taxon>Characodon</taxon>
    </lineage>
</organism>
<feature type="compositionally biased region" description="Low complexity" evidence="1">
    <location>
        <begin position="44"/>
        <end position="60"/>
    </location>
</feature>
<feature type="region of interest" description="Disordered" evidence="1">
    <location>
        <begin position="23"/>
        <end position="61"/>
    </location>
</feature>
<reference evidence="2 3" key="1">
    <citation type="submission" date="2021-06" db="EMBL/GenBank/DDBJ databases">
        <authorList>
            <person name="Palmer J.M."/>
        </authorList>
    </citation>
    <scope>NUCLEOTIDE SEQUENCE [LARGE SCALE GENOMIC DNA]</scope>
    <source>
        <strain evidence="2 3">CL_MEX2019</strain>
        <tissue evidence="2">Muscle</tissue>
    </source>
</reference>
<name>A0ABU7CUI4_9TELE</name>
<gene>
    <name evidence="2" type="ORF">CHARACLAT_029084</name>
</gene>
<feature type="non-terminal residue" evidence="2">
    <location>
        <position position="1"/>
    </location>
</feature>
<keyword evidence="3" id="KW-1185">Reference proteome</keyword>
<protein>
    <submittedName>
        <fullName evidence="2">Uncharacterized protein</fullName>
    </submittedName>
</protein>
<proteinExistence type="predicted"/>
<evidence type="ECO:0000313" key="2">
    <source>
        <dbReference type="EMBL" id="MED6265801.1"/>
    </source>
</evidence>
<accession>A0ABU7CUI4</accession>
<dbReference type="EMBL" id="JAHUTJ010004022">
    <property type="protein sequence ID" value="MED6265801.1"/>
    <property type="molecule type" value="Genomic_DNA"/>
</dbReference>
<evidence type="ECO:0000256" key="1">
    <source>
        <dbReference type="SAM" id="MobiDB-lite"/>
    </source>
</evidence>
<comment type="caution">
    <text evidence="2">The sequence shown here is derived from an EMBL/GenBank/DDBJ whole genome shotgun (WGS) entry which is preliminary data.</text>
</comment>
<dbReference type="Proteomes" id="UP001352852">
    <property type="component" value="Unassembled WGS sequence"/>
</dbReference>
<sequence>VSYDHAIICTKLSLQKQTVFQRVPSRDSVSTTPSGVVFPGLKEGQSQSASGPHSSSANHPSRLRFKRPLYAESPALQLSFDPPPPHLHHEASSSFRLPYLLRLHHQNQDPWGKTSLILTLRCSFKLMSLSASMSSTGDLAPKQNKHQLINFSNCHPSDSLICESFRLTQVYLPDSRDPKETHKNCYWDGNHRVICLEKLVEDM</sequence>